<name>K9WMY8_9CYAN</name>
<dbReference type="GO" id="GO:0016853">
    <property type="term" value="F:isomerase activity"/>
    <property type="evidence" value="ECO:0007669"/>
    <property type="project" value="InterPro"/>
</dbReference>
<dbReference type="InterPro" id="IPR011013">
    <property type="entry name" value="Gal_mutarotase_sf_dom"/>
</dbReference>
<dbReference type="Proteomes" id="UP000010471">
    <property type="component" value="Chromosome"/>
</dbReference>
<dbReference type="Pfam" id="PF01263">
    <property type="entry name" value="Aldose_epim"/>
    <property type="match status" value="1"/>
</dbReference>
<protein>
    <submittedName>
        <fullName evidence="1">Galactose mutarotase-like enzyme</fullName>
    </submittedName>
</protein>
<dbReference type="PANTHER" id="PTHR11122:SF13">
    <property type="entry name" value="GLUCOSE-6-PHOSPHATE 1-EPIMERASE"/>
    <property type="match status" value="1"/>
</dbReference>
<dbReference type="RefSeq" id="WP_015185289.1">
    <property type="nucleotide sequence ID" value="NC_019738.1"/>
</dbReference>
<dbReference type="KEGG" id="mic:Mic7113_5521"/>
<dbReference type="InterPro" id="IPR008183">
    <property type="entry name" value="Aldose_1/G6P_1-epimerase"/>
</dbReference>
<dbReference type="CDD" id="cd09025">
    <property type="entry name" value="Aldose_epim_Slr1438"/>
    <property type="match status" value="1"/>
</dbReference>
<dbReference type="AlphaFoldDB" id="K9WMY8"/>
<dbReference type="GO" id="GO:0030246">
    <property type="term" value="F:carbohydrate binding"/>
    <property type="evidence" value="ECO:0007669"/>
    <property type="project" value="InterPro"/>
</dbReference>
<dbReference type="EMBL" id="CP003630">
    <property type="protein sequence ID" value="AFZ21156.1"/>
    <property type="molecule type" value="Genomic_DNA"/>
</dbReference>
<dbReference type="InterPro" id="IPR014718">
    <property type="entry name" value="GH-type_carb-bd"/>
</dbReference>
<organism evidence="1 2">
    <name type="scientific">Allocoleopsis franciscana PCC 7113</name>
    <dbReference type="NCBI Taxonomy" id="1173027"/>
    <lineage>
        <taxon>Bacteria</taxon>
        <taxon>Bacillati</taxon>
        <taxon>Cyanobacteriota</taxon>
        <taxon>Cyanophyceae</taxon>
        <taxon>Coleofasciculales</taxon>
        <taxon>Coleofasciculaceae</taxon>
        <taxon>Allocoleopsis</taxon>
        <taxon>Allocoleopsis franciscana</taxon>
    </lineage>
</organism>
<dbReference type="PATRIC" id="fig|1173027.3.peg.6112"/>
<dbReference type="STRING" id="1173027.Mic7113_5521"/>
<dbReference type="eggNOG" id="COG2017">
    <property type="taxonomic scope" value="Bacteria"/>
</dbReference>
<dbReference type="PANTHER" id="PTHR11122">
    <property type="entry name" value="APOSPORY-ASSOCIATED PROTEIN C-RELATED"/>
    <property type="match status" value="1"/>
</dbReference>
<proteinExistence type="predicted"/>
<dbReference type="SUPFAM" id="SSF74650">
    <property type="entry name" value="Galactose mutarotase-like"/>
    <property type="match status" value="1"/>
</dbReference>
<accession>K9WMY8</accession>
<dbReference type="OrthoDB" id="9795355at2"/>
<dbReference type="Gene3D" id="2.70.98.10">
    <property type="match status" value="1"/>
</dbReference>
<sequence length="291" mass="33103">MCAIAIEQKQYKTYILTNPQSQSRLEVVPERGAIITQWSLQQQDILYLDRNRFADPNLSVRGGIPILFPICGNLPNNTYTHKGQSYQLKQHGFARDLPWQVIQSSEANNNLESLTLVLNSDDQTRAVYPFDFQLAFTYKLIGNALEIHQRYTNHSDQPMPFSTGLHPYFVTSDKTQLEFEISASEYQDQITKEVHSFLGTFDLSRDELDLAFGQVAEPCASITDQGRDLKISLSYSDLYSTLVFWTVKGKDFYCLEPWSAPRNALNTGEHLTELPPGESLETSVTLEVTFL</sequence>
<reference evidence="1 2" key="1">
    <citation type="submission" date="2012-06" db="EMBL/GenBank/DDBJ databases">
        <title>Finished chromosome of genome of Microcoleus sp. PCC 7113.</title>
        <authorList>
            <consortium name="US DOE Joint Genome Institute"/>
            <person name="Gugger M."/>
            <person name="Coursin T."/>
            <person name="Rippka R."/>
            <person name="Tandeau De Marsac N."/>
            <person name="Huntemann M."/>
            <person name="Wei C.-L."/>
            <person name="Han J."/>
            <person name="Detter J.C."/>
            <person name="Han C."/>
            <person name="Tapia R."/>
            <person name="Chen A."/>
            <person name="Kyrpides N."/>
            <person name="Mavromatis K."/>
            <person name="Markowitz V."/>
            <person name="Szeto E."/>
            <person name="Ivanova N."/>
            <person name="Pagani I."/>
            <person name="Pati A."/>
            <person name="Goodwin L."/>
            <person name="Nordberg H.P."/>
            <person name="Cantor M.N."/>
            <person name="Hua S.X."/>
            <person name="Woyke T."/>
            <person name="Kerfeld C.A."/>
        </authorList>
    </citation>
    <scope>NUCLEOTIDE SEQUENCE [LARGE SCALE GENOMIC DNA]</scope>
    <source>
        <strain evidence="1 2">PCC 7113</strain>
    </source>
</reference>
<dbReference type="HOGENOM" id="CLU_057834_0_0_3"/>
<evidence type="ECO:0000313" key="1">
    <source>
        <dbReference type="EMBL" id="AFZ21156.1"/>
    </source>
</evidence>
<keyword evidence="2" id="KW-1185">Reference proteome</keyword>
<evidence type="ECO:0000313" key="2">
    <source>
        <dbReference type="Proteomes" id="UP000010471"/>
    </source>
</evidence>
<dbReference type="GO" id="GO:0005975">
    <property type="term" value="P:carbohydrate metabolic process"/>
    <property type="evidence" value="ECO:0007669"/>
    <property type="project" value="InterPro"/>
</dbReference>
<gene>
    <name evidence="1" type="ORF">Mic7113_5521</name>
</gene>